<dbReference type="AlphaFoldDB" id="A0A9P6AZH5"/>
<evidence type="ECO:0000313" key="10">
    <source>
        <dbReference type="EMBL" id="KAF9514871.1"/>
    </source>
</evidence>
<dbReference type="GO" id="GO:0005737">
    <property type="term" value="C:cytoplasm"/>
    <property type="evidence" value="ECO:0007669"/>
    <property type="project" value="TreeGrafter"/>
</dbReference>
<evidence type="ECO:0000256" key="2">
    <source>
        <dbReference type="ARBA" id="ARBA00022527"/>
    </source>
</evidence>
<name>A0A9P6AZH5_9AGAM</name>
<evidence type="ECO:0000313" key="11">
    <source>
        <dbReference type="Proteomes" id="UP000886523"/>
    </source>
</evidence>
<comment type="catalytic activity">
    <reaction evidence="8">
        <text>L-seryl-[protein] + ATP = O-phospho-L-seryl-[protein] + ADP + H(+)</text>
        <dbReference type="Rhea" id="RHEA:17989"/>
        <dbReference type="Rhea" id="RHEA-COMP:9863"/>
        <dbReference type="Rhea" id="RHEA-COMP:11604"/>
        <dbReference type="ChEBI" id="CHEBI:15378"/>
        <dbReference type="ChEBI" id="CHEBI:29999"/>
        <dbReference type="ChEBI" id="CHEBI:30616"/>
        <dbReference type="ChEBI" id="CHEBI:83421"/>
        <dbReference type="ChEBI" id="CHEBI:456216"/>
        <dbReference type="EC" id="2.7.11.1"/>
    </reaction>
</comment>
<keyword evidence="5" id="KW-0418">Kinase</keyword>
<keyword evidence="2" id="KW-0723">Serine/threonine-protein kinase</keyword>
<evidence type="ECO:0000256" key="7">
    <source>
        <dbReference type="ARBA" id="ARBA00047899"/>
    </source>
</evidence>
<feature type="domain" description="Protein kinase" evidence="9">
    <location>
        <begin position="33"/>
        <end position="368"/>
    </location>
</feature>
<keyword evidence="11" id="KW-1185">Reference proteome</keyword>
<protein>
    <recommendedName>
        <fullName evidence="1">non-specific serine/threonine protein kinase</fullName>
        <ecNumber evidence="1">2.7.11.1</ecNumber>
    </recommendedName>
</protein>
<proteinExistence type="predicted"/>
<dbReference type="OrthoDB" id="5979581at2759"/>
<dbReference type="GO" id="GO:0004674">
    <property type="term" value="F:protein serine/threonine kinase activity"/>
    <property type="evidence" value="ECO:0007669"/>
    <property type="project" value="UniProtKB-KW"/>
</dbReference>
<dbReference type="EMBL" id="MU128956">
    <property type="protein sequence ID" value="KAF9514871.1"/>
    <property type="molecule type" value="Genomic_DNA"/>
</dbReference>
<dbReference type="InterPro" id="IPR051334">
    <property type="entry name" value="SRPK"/>
</dbReference>
<dbReference type="GO" id="GO:0005524">
    <property type="term" value="F:ATP binding"/>
    <property type="evidence" value="ECO:0007669"/>
    <property type="project" value="UniProtKB-KW"/>
</dbReference>
<evidence type="ECO:0000256" key="8">
    <source>
        <dbReference type="ARBA" id="ARBA00048679"/>
    </source>
</evidence>
<dbReference type="SMART" id="SM00220">
    <property type="entry name" value="S_TKc"/>
    <property type="match status" value="1"/>
</dbReference>
<dbReference type="SUPFAM" id="SSF56112">
    <property type="entry name" value="Protein kinase-like (PK-like)"/>
    <property type="match status" value="1"/>
</dbReference>
<accession>A0A9P6AZH5</accession>
<evidence type="ECO:0000256" key="6">
    <source>
        <dbReference type="ARBA" id="ARBA00022840"/>
    </source>
</evidence>
<gene>
    <name evidence="10" type="ORF">BS47DRAFT_1342650</name>
</gene>
<sequence length="391" mass="43852">TTAFPEEPLLKTLEQGAGFFPARPGLVLGDGKYRILRKLGWGEDSSMWLVDALQFTPKDYFAVKILTAKATHSHHAGYRHELELLDSIKAVRFDFLPRLRDNFELSGPHGQHLCLVMDLHGTSVQALRMSTPTQTLAVHSVKTIIALLLEGLVELHDLGIVHTEIKADNILFEVGAEEVIIAPILASEPLAIEGSFELKGQSYPILRSQPITPRVKWDDDWLRAEDWSISLIDLGHGLRPGKDLLPITVRYDTKLDIWALGCLTFELLTGVSLFAPEGNSDWSYEDDHLAKCMNLRRATRSKDYFMPDGKFARIPDLIPTPIETILQQYSVLLLEEDLKPAADFIRACTRIDPEERPSAKTLIGHEWMRGAVTCDGWRDVNALLGSKAERS</sequence>
<dbReference type="EC" id="2.7.11.1" evidence="1"/>
<evidence type="ECO:0000256" key="4">
    <source>
        <dbReference type="ARBA" id="ARBA00022741"/>
    </source>
</evidence>
<dbReference type="Gene3D" id="3.30.200.20">
    <property type="entry name" value="Phosphorylase Kinase, domain 1"/>
    <property type="match status" value="1"/>
</dbReference>
<dbReference type="Gene3D" id="1.10.510.10">
    <property type="entry name" value="Transferase(Phosphotransferase) domain 1"/>
    <property type="match status" value="1"/>
</dbReference>
<keyword evidence="4" id="KW-0547">Nucleotide-binding</keyword>
<dbReference type="Pfam" id="PF00069">
    <property type="entry name" value="Pkinase"/>
    <property type="match status" value="2"/>
</dbReference>
<organism evidence="10 11">
    <name type="scientific">Hydnum rufescens UP504</name>
    <dbReference type="NCBI Taxonomy" id="1448309"/>
    <lineage>
        <taxon>Eukaryota</taxon>
        <taxon>Fungi</taxon>
        <taxon>Dikarya</taxon>
        <taxon>Basidiomycota</taxon>
        <taxon>Agaricomycotina</taxon>
        <taxon>Agaricomycetes</taxon>
        <taxon>Cantharellales</taxon>
        <taxon>Hydnaceae</taxon>
        <taxon>Hydnum</taxon>
    </lineage>
</organism>
<keyword evidence="6" id="KW-0067">ATP-binding</keyword>
<dbReference type="GO" id="GO:0005634">
    <property type="term" value="C:nucleus"/>
    <property type="evidence" value="ECO:0007669"/>
    <property type="project" value="TreeGrafter"/>
</dbReference>
<dbReference type="PROSITE" id="PS50011">
    <property type="entry name" value="PROTEIN_KINASE_DOM"/>
    <property type="match status" value="1"/>
</dbReference>
<dbReference type="PANTHER" id="PTHR47634:SF9">
    <property type="entry name" value="PROTEIN KINASE DOMAIN-CONTAINING PROTEIN-RELATED"/>
    <property type="match status" value="1"/>
</dbReference>
<dbReference type="InterPro" id="IPR011009">
    <property type="entry name" value="Kinase-like_dom_sf"/>
</dbReference>
<dbReference type="Proteomes" id="UP000886523">
    <property type="component" value="Unassembled WGS sequence"/>
</dbReference>
<evidence type="ECO:0000256" key="3">
    <source>
        <dbReference type="ARBA" id="ARBA00022679"/>
    </source>
</evidence>
<evidence type="ECO:0000256" key="5">
    <source>
        <dbReference type="ARBA" id="ARBA00022777"/>
    </source>
</evidence>
<dbReference type="GO" id="GO:0050684">
    <property type="term" value="P:regulation of mRNA processing"/>
    <property type="evidence" value="ECO:0007669"/>
    <property type="project" value="TreeGrafter"/>
</dbReference>
<comment type="caution">
    <text evidence="10">The sequence shown here is derived from an EMBL/GenBank/DDBJ whole genome shotgun (WGS) entry which is preliminary data.</text>
</comment>
<comment type="catalytic activity">
    <reaction evidence="7">
        <text>L-threonyl-[protein] + ATP = O-phospho-L-threonyl-[protein] + ADP + H(+)</text>
        <dbReference type="Rhea" id="RHEA:46608"/>
        <dbReference type="Rhea" id="RHEA-COMP:11060"/>
        <dbReference type="Rhea" id="RHEA-COMP:11605"/>
        <dbReference type="ChEBI" id="CHEBI:15378"/>
        <dbReference type="ChEBI" id="CHEBI:30013"/>
        <dbReference type="ChEBI" id="CHEBI:30616"/>
        <dbReference type="ChEBI" id="CHEBI:61977"/>
        <dbReference type="ChEBI" id="CHEBI:456216"/>
        <dbReference type="EC" id="2.7.11.1"/>
    </reaction>
</comment>
<dbReference type="GO" id="GO:0000245">
    <property type="term" value="P:spliceosomal complex assembly"/>
    <property type="evidence" value="ECO:0007669"/>
    <property type="project" value="TreeGrafter"/>
</dbReference>
<dbReference type="PANTHER" id="PTHR47634">
    <property type="entry name" value="PROTEIN KINASE DOMAIN-CONTAINING PROTEIN-RELATED"/>
    <property type="match status" value="1"/>
</dbReference>
<keyword evidence="3" id="KW-0808">Transferase</keyword>
<feature type="non-terminal residue" evidence="10">
    <location>
        <position position="1"/>
    </location>
</feature>
<evidence type="ECO:0000259" key="9">
    <source>
        <dbReference type="PROSITE" id="PS50011"/>
    </source>
</evidence>
<dbReference type="InterPro" id="IPR000719">
    <property type="entry name" value="Prot_kinase_dom"/>
</dbReference>
<reference evidence="10" key="1">
    <citation type="journal article" date="2020" name="Nat. Commun.">
        <title>Large-scale genome sequencing of mycorrhizal fungi provides insights into the early evolution of symbiotic traits.</title>
        <authorList>
            <person name="Miyauchi S."/>
            <person name="Kiss E."/>
            <person name="Kuo A."/>
            <person name="Drula E."/>
            <person name="Kohler A."/>
            <person name="Sanchez-Garcia M."/>
            <person name="Morin E."/>
            <person name="Andreopoulos B."/>
            <person name="Barry K.W."/>
            <person name="Bonito G."/>
            <person name="Buee M."/>
            <person name="Carver A."/>
            <person name="Chen C."/>
            <person name="Cichocki N."/>
            <person name="Clum A."/>
            <person name="Culley D."/>
            <person name="Crous P.W."/>
            <person name="Fauchery L."/>
            <person name="Girlanda M."/>
            <person name="Hayes R.D."/>
            <person name="Keri Z."/>
            <person name="LaButti K."/>
            <person name="Lipzen A."/>
            <person name="Lombard V."/>
            <person name="Magnuson J."/>
            <person name="Maillard F."/>
            <person name="Murat C."/>
            <person name="Nolan M."/>
            <person name="Ohm R.A."/>
            <person name="Pangilinan J."/>
            <person name="Pereira M.F."/>
            <person name="Perotto S."/>
            <person name="Peter M."/>
            <person name="Pfister S."/>
            <person name="Riley R."/>
            <person name="Sitrit Y."/>
            <person name="Stielow J.B."/>
            <person name="Szollosi G."/>
            <person name="Zifcakova L."/>
            <person name="Stursova M."/>
            <person name="Spatafora J.W."/>
            <person name="Tedersoo L."/>
            <person name="Vaario L.M."/>
            <person name="Yamada A."/>
            <person name="Yan M."/>
            <person name="Wang P."/>
            <person name="Xu J."/>
            <person name="Bruns T."/>
            <person name="Baldrian P."/>
            <person name="Vilgalys R."/>
            <person name="Dunand C."/>
            <person name="Henrissat B."/>
            <person name="Grigoriev I.V."/>
            <person name="Hibbett D."/>
            <person name="Nagy L.G."/>
            <person name="Martin F.M."/>
        </authorList>
    </citation>
    <scope>NUCLEOTIDE SEQUENCE</scope>
    <source>
        <strain evidence="10">UP504</strain>
    </source>
</reference>
<evidence type="ECO:0000256" key="1">
    <source>
        <dbReference type="ARBA" id="ARBA00012513"/>
    </source>
</evidence>